<dbReference type="InterPro" id="IPR036388">
    <property type="entry name" value="WH-like_DNA-bd_sf"/>
</dbReference>
<keyword evidence="9" id="KW-0175">Coiled coil</keyword>
<evidence type="ECO:0000313" key="12">
    <source>
        <dbReference type="EMBL" id="PKI36207.1"/>
    </source>
</evidence>
<evidence type="ECO:0000256" key="3">
    <source>
        <dbReference type="ARBA" id="ARBA00023015"/>
    </source>
</evidence>
<dbReference type="EMBL" id="PGOL01004954">
    <property type="protein sequence ID" value="PKI36207.1"/>
    <property type="molecule type" value="Genomic_DNA"/>
</dbReference>
<dbReference type="FunFam" id="1.10.10.10:FF:000057">
    <property type="entry name" value="Heat shock transcription factor 1"/>
    <property type="match status" value="1"/>
</dbReference>
<comment type="subcellular location">
    <subcellularLocation>
        <location evidence="1">Nucleus</location>
    </subcellularLocation>
</comment>
<dbReference type="Proteomes" id="UP000233551">
    <property type="component" value="Unassembled WGS sequence"/>
</dbReference>
<name>A0A2I0HWX6_PUNGR</name>
<dbReference type="PROSITE" id="PS00434">
    <property type="entry name" value="HSF_DOMAIN"/>
    <property type="match status" value="1"/>
</dbReference>
<evidence type="ECO:0000256" key="2">
    <source>
        <dbReference type="ARBA" id="ARBA00022553"/>
    </source>
</evidence>
<feature type="domain" description="HSF-type DNA-binding" evidence="11">
    <location>
        <begin position="77"/>
        <end position="101"/>
    </location>
</feature>
<keyword evidence="5" id="KW-0238">DNA-binding</keyword>
<dbReference type="SUPFAM" id="SSF46785">
    <property type="entry name" value="Winged helix' DNA-binding domain"/>
    <property type="match status" value="1"/>
</dbReference>
<keyword evidence="4" id="KW-0346">Stress response</keyword>
<evidence type="ECO:0000256" key="8">
    <source>
        <dbReference type="ARBA" id="ARBA00061350"/>
    </source>
</evidence>
<evidence type="ECO:0000256" key="10">
    <source>
        <dbReference type="SAM" id="MobiDB-lite"/>
    </source>
</evidence>
<comment type="caution">
    <text evidence="12">The sequence shown here is derived from an EMBL/GenBank/DDBJ whole genome shotgun (WGS) entry which is preliminary data.</text>
</comment>
<dbReference type="Pfam" id="PF00447">
    <property type="entry name" value="HSF_DNA-bind"/>
    <property type="match status" value="1"/>
</dbReference>
<dbReference type="GO" id="GO:0005634">
    <property type="term" value="C:nucleus"/>
    <property type="evidence" value="ECO:0007669"/>
    <property type="project" value="UniProtKB-SubCell"/>
</dbReference>
<accession>A0A2I0HWX6</accession>
<feature type="compositionally biased region" description="Low complexity" evidence="10">
    <location>
        <begin position="304"/>
        <end position="316"/>
    </location>
</feature>
<sequence length="394" mass="44941">MEGVTIKLEEDTVSNVVGSSDTQPRPIEGLHEAGPPPFLVKTFEMVEDSETDPIVSWSAGRNSFVVWDSHKFSGLLLPKYFKHNNFSSFIRQLNTYGFRKVDPDRWEFANEAFLGGQKHLLKNIKRRRHVSHNPTQQGSQGPCVELGQFGLESELEILKRDRNLLMSEIAKLRSHQQRSRDQIAAVEQRLRNTERKQQQMLNFLARALNNPSFVQNLMRRGEVKGVEMRRKRRLTASPSTENLQVSEDGHDRYQLALRNNIRLVRSQPVTHRLIRIRQQEVATLLAQEDQFEGVESQMEAIFRSSSSDVSDPSWSSAGPPSNLESVNETTIWEELITEDMLKGEAPDEEDVLAAVKEPEFDVEVEDLVVSDDSTGWNEHLSELMDQMGYLGSSP</sequence>
<feature type="coiled-coil region" evidence="9">
    <location>
        <begin position="155"/>
        <end position="196"/>
    </location>
</feature>
<reference evidence="12 13" key="1">
    <citation type="submission" date="2017-11" db="EMBL/GenBank/DDBJ databases">
        <title>De-novo sequencing of pomegranate (Punica granatum L.) genome.</title>
        <authorList>
            <person name="Akparov Z."/>
            <person name="Amiraslanov A."/>
            <person name="Hajiyeva S."/>
            <person name="Abbasov M."/>
            <person name="Kaur K."/>
            <person name="Hamwieh A."/>
            <person name="Solovyev V."/>
            <person name="Salamov A."/>
            <person name="Braich B."/>
            <person name="Kosarev P."/>
            <person name="Mahmoud A."/>
            <person name="Hajiyev E."/>
            <person name="Babayeva S."/>
            <person name="Izzatullayeva V."/>
            <person name="Mammadov A."/>
            <person name="Mammadov A."/>
            <person name="Sharifova S."/>
            <person name="Ojaghi J."/>
            <person name="Eynullazada K."/>
            <person name="Bayramov B."/>
            <person name="Abdulazimova A."/>
            <person name="Shahmuradov I."/>
        </authorList>
    </citation>
    <scope>NUCLEOTIDE SEQUENCE [LARGE SCALE GENOMIC DNA]</scope>
    <source>
        <strain evidence="13">cv. AG2017</strain>
        <tissue evidence="12">Leaf</tissue>
    </source>
</reference>
<gene>
    <name evidence="12" type="ORF">CRG98_043403</name>
</gene>
<keyword evidence="3" id="KW-0805">Transcription regulation</keyword>
<dbReference type="GO" id="GO:0000978">
    <property type="term" value="F:RNA polymerase II cis-regulatory region sequence-specific DNA binding"/>
    <property type="evidence" value="ECO:0007669"/>
    <property type="project" value="TreeGrafter"/>
</dbReference>
<evidence type="ECO:0000259" key="11">
    <source>
        <dbReference type="PROSITE" id="PS00434"/>
    </source>
</evidence>
<evidence type="ECO:0000256" key="7">
    <source>
        <dbReference type="ARBA" id="ARBA00023242"/>
    </source>
</evidence>
<dbReference type="PRINTS" id="PR00056">
    <property type="entry name" value="HSFDOMAIN"/>
</dbReference>
<evidence type="ECO:0000256" key="6">
    <source>
        <dbReference type="ARBA" id="ARBA00023163"/>
    </source>
</evidence>
<feature type="region of interest" description="Disordered" evidence="10">
    <location>
        <begin position="302"/>
        <end position="324"/>
    </location>
</feature>
<dbReference type="PANTHER" id="PTHR10015">
    <property type="entry name" value="HEAT SHOCK TRANSCRIPTION FACTOR"/>
    <property type="match status" value="1"/>
</dbReference>
<protein>
    <recommendedName>
        <fullName evidence="11">HSF-type DNA-binding domain-containing protein</fullName>
    </recommendedName>
</protein>
<keyword evidence="2" id="KW-0597">Phosphoprotein</keyword>
<dbReference type="InterPro" id="IPR000232">
    <property type="entry name" value="HSF_DNA-bd"/>
</dbReference>
<dbReference type="Gene3D" id="1.10.10.10">
    <property type="entry name" value="Winged helix-like DNA-binding domain superfamily/Winged helix DNA-binding domain"/>
    <property type="match status" value="1"/>
</dbReference>
<keyword evidence="7" id="KW-0539">Nucleus</keyword>
<comment type="similarity">
    <text evidence="8">Belongs to the HSF family. Class A subfamily.</text>
</comment>
<evidence type="ECO:0000256" key="9">
    <source>
        <dbReference type="SAM" id="Coils"/>
    </source>
</evidence>
<dbReference type="STRING" id="22663.A0A2I0HWX6"/>
<evidence type="ECO:0000313" key="13">
    <source>
        <dbReference type="Proteomes" id="UP000233551"/>
    </source>
</evidence>
<dbReference type="PANTHER" id="PTHR10015:SF338">
    <property type="entry name" value="HEAT STRESS TRANSCRIPTION FACTOR A-2"/>
    <property type="match status" value="1"/>
</dbReference>
<keyword evidence="6" id="KW-0804">Transcription</keyword>
<dbReference type="InterPro" id="IPR036390">
    <property type="entry name" value="WH_DNA-bd_sf"/>
</dbReference>
<evidence type="ECO:0000256" key="4">
    <source>
        <dbReference type="ARBA" id="ARBA00023016"/>
    </source>
</evidence>
<dbReference type="GO" id="GO:0003700">
    <property type="term" value="F:DNA-binding transcription factor activity"/>
    <property type="evidence" value="ECO:0007669"/>
    <property type="project" value="InterPro"/>
</dbReference>
<dbReference type="AlphaFoldDB" id="A0A2I0HWX6"/>
<evidence type="ECO:0000256" key="1">
    <source>
        <dbReference type="ARBA" id="ARBA00004123"/>
    </source>
</evidence>
<evidence type="ECO:0000256" key="5">
    <source>
        <dbReference type="ARBA" id="ARBA00023125"/>
    </source>
</evidence>
<keyword evidence="13" id="KW-1185">Reference proteome</keyword>
<organism evidence="12 13">
    <name type="scientific">Punica granatum</name>
    <name type="common">Pomegranate</name>
    <dbReference type="NCBI Taxonomy" id="22663"/>
    <lineage>
        <taxon>Eukaryota</taxon>
        <taxon>Viridiplantae</taxon>
        <taxon>Streptophyta</taxon>
        <taxon>Embryophyta</taxon>
        <taxon>Tracheophyta</taxon>
        <taxon>Spermatophyta</taxon>
        <taxon>Magnoliopsida</taxon>
        <taxon>eudicotyledons</taxon>
        <taxon>Gunneridae</taxon>
        <taxon>Pentapetalae</taxon>
        <taxon>rosids</taxon>
        <taxon>malvids</taxon>
        <taxon>Myrtales</taxon>
        <taxon>Lythraceae</taxon>
        <taxon>Punica</taxon>
    </lineage>
</organism>
<proteinExistence type="inferred from homology"/>
<dbReference type="SMART" id="SM00415">
    <property type="entry name" value="HSF"/>
    <property type="match status" value="1"/>
</dbReference>
<dbReference type="GO" id="GO:0006357">
    <property type="term" value="P:regulation of transcription by RNA polymerase II"/>
    <property type="evidence" value="ECO:0007669"/>
    <property type="project" value="TreeGrafter"/>
</dbReference>
<dbReference type="GO" id="GO:0034605">
    <property type="term" value="P:cellular response to heat"/>
    <property type="evidence" value="ECO:0007669"/>
    <property type="project" value="TreeGrafter"/>
</dbReference>